<feature type="region of interest" description="Disordered" evidence="1">
    <location>
        <begin position="302"/>
        <end position="327"/>
    </location>
</feature>
<feature type="region of interest" description="Disordered" evidence="1">
    <location>
        <begin position="110"/>
        <end position="133"/>
    </location>
</feature>
<dbReference type="EMBL" id="BAABME010000314">
    <property type="protein sequence ID" value="GAA0141697.1"/>
    <property type="molecule type" value="Genomic_DNA"/>
</dbReference>
<proteinExistence type="predicted"/>
<evidence type="ECO:0008006" key="4">
    <source>
        <dbReference type="Google" id="ProtNLM"/>
    </source>
</evidence>
<gene>
    <name evidence="2" type="ORF">LIER_02781</name>
</gene>
<comment type="caution">
    <text evidence="2">The sequence shown here is derived from an EMBL/GenBank/DDBJ whole genome shotgun (WGS) entry which is preliminary data.</text>
</comment>
<organism evidence="2 3">
    <name type="scientific">Lithospermum erythrorhizon</name>
    <name type="common">Purple gromwell</name>
    <name type="synonym">Lithospermum officinale var. erythrorhizon</name>
    <dbReference type="NCBI Taxonomy" id="34254"/>
    <lineage>
        <taxon>Eukaryota</taxon>
        <taxon>Viridiplantae</taxon>
        <taxon>Streptophyta</taxon>
        <taxon>Embryophyta</taxon>
        <taxon>Tracheophyta</taxon>
        <taxon>Spermatophyta</taxon>
        <taxon>Magnoliopsida</taxon>
        <taxon>eudicotyledons</taxon>
        <taxon>Gunneridae</taxon>
        <taxon>Pentapetalae</taxon>
        <taxon>asterids</taxon>
        <taxon>lamiids</taxon>
        <taxon>Boraginales</taxon>
        <taxon>Boraginaceae</taxon>
        <taxon>Boraginoideae</taxon>
        <taxon>Lithospermeae</taxon>
        <taxon>Lithospermum</taxon>
    </lineage>
</organism>
<sequence>MAKGKNGKTKYSALHVFSHPQPLEEKIGSAVKVASRFYSLSRGKVGGLVIKPMGRSPPPPLPPILENLVDRTSPPSTPKANVEDDDNLGFYDTTSLIGVKKIVPTKCKMSTTPANEGMGENSKTNNISPPPRRPYVSLFRSNRLPSKGMIFYYTEPVDGNVVLDPDVDFTPRLKSGEFALLDALRGDSRVQKRCLISRIHGVWSARKKPVLESEVNIKGGGAFLQRVSYENFSDYCFHCKKFGHAWNGCKILEEVEKGDKEVGGPRGGDDSNVRNEVVGEALVGLGDKEAPCVPIVEVLAGNGENGDGKGKESVLAQTNPNPLPGSP</sequence>
<accession>A0AAV3NQQ5</accession>
<evidence type="ECO:0000256" key="1">
    <source>
        <dbReference type="SAM" id="MobiDB-lite"/>
    </source>
</evidence>
<keyword evidence="3" id="KW-1185">Reference proteome</keyword>
<dbReference type="AlphaFoldDB" id="A0AAV3NQQ5"/>
<dbReference type="Proteomes" id="UP001454036">
    <property type="component" value="Unassembled WGS sequence"/>
</dbReference>
<evidence type="ECO:0000313" key="2">
    <source>
        <dbReference type="EMBL" id="GAA0141697.1"/>
    </source>
</evidence>
<evidence type="ECO:0000313" key="3">
    <source>
        <dbReference type="Proteomes" id="UP001454036"/>
    </source>
</evidence>
<protein>
    <recommendedName>
        <fullName evidence="4">DUF4283 domain-containing protein</fullName>
    </recommendedName>
</protein>
<reference evidence="2 3" key="1">
    <citation type="submission" date="2024-01" db="EMBL/GenBank/DDBJ databases">
        <title>The complete chloroplast genome sequence of Lithospermum erythrorhizon: insights into the phylogenetic relationship among Boraginaceae species and the maternal lineages of purple gromwells.</title>
        <authorList>
            <person name="Okada T."/>
            <person name="Watanabe K."/>
        </authorList>
    </citation>
    <scope>NUCLEOTIDE SEQUENCE [LARGE SCALE GENOMIC DNA]</scope>
</reference>
<name>A0AAV3NQQ5_LITER</name>